<evidence type="ECO:0000256" key="10">
    <source>
        <dbReference type="ARBA" id="ARBA00022840"/>
    </source>
</evidence>
<dbReference type="PANTHER" id="PTHR22749:SF6">
    <property type="entry name" value="RIBOFLAVIN KINASE"/>
    <property type="match status" value="1"/>
</dbReference>
<dbReference type="PIRSF" id="PIRSF004491">
    <property type="entry name" value="FAD_Synth"/>
    <property type="match status" value="1"/>
</dbReference>
<dbReference type="RefSeq" id="WP_033843533.1">
    <property type="nucleotide sequence ID" value="NZ_AP022557.1"/>
</dbReference>
<dbReference type="UniPathway" id="UPA00277">
    <property type="reaction ID" value="UER00407"/>
</dbReference>
<dbReference type="NCBIfam" id="NF004160">
    <property type="entry name" value="PRK05627.1-3"/>
    <property type="match status" value="1"/>
</dbReference>
<dbReference type="UniPathway" id="UPA00276">
    <property type="reaction ID" value="UER00406"/>
</dbReference>
<evidence type="ECO:0000259" key="15">
    <source>
        <dbReference type="SMART" id="SM00904"/>
    </source>
</evidence>
<dbReference type="InterPro" id="IPR004821">
    <property type="entry name" value="Cyt_trans-like"/>
</dbReference>
<evidence type="ECO:0000256" key="12">
    <source>
        <dbReference type="ARBA" id="ARBA00047880"/>
    </source>
</evidence>
<dbReference type="Proteomes" id="UP000501421">
    <property type="component" value="Chromosome"/>
</dbReference>
<keyword evidence="9 14" id="KW-0274">FAD</keyword>
<evidence type="ECO:0000256" key="7">
    <source>
        <dbReference type="ARBA" id="ARBA00022741"/>
    </source>
</evidence>
<comment type="catalytic activity">
    <reaction evidence="12 14">
        <text>riboflavin + ATP = FMN + ADP + H(+)</text>
        <dbReference type="Rhea" id="RHEA:14357"/>
        <dbReference type="ChEBI" id="CHEBI:15378"/>
        <dbReference type="ChEBI" id="CHEBI:30616"/>
        <dbReference type="ChEBI" id="CHEBI:57986"/>
        <dbReference type="ChEBI" id="CHEBI:58210"/>
        <dbReference type="ChEBI" id="CHEBI:456216"/>
        <dbReference type="EC" id="2.7.1.26"/>
    </reaction>
</comment>
<dbReference type="EC" id="2.7.1.26" evidence="14"/>
<dbReference type="Gene3D" id="2.40.30.30">
    <property type="entry name" value="Riboflavin kinase-like"/>
    <property type="match status" value="1"/>
</dbReference>
<evidence type="ECO:0000256" key="8">
    <source>
        <dbReference type="ARBA" id="ARBA00022777"/>
    </source>
</evidence>
<dbReference type="AlphaFoldDB" id="A0A679FL39"/>
<keyword evidence="7 14" id="KW-0547">Nucleotide-binding</keyword>
<reference evidence="17" key="1">
    <citation type="journal article" date="2020" name="Microbiol. Resour. Announc.">
        <title>Complete Genome Sequence of Geobacillus sp. Strain E55-1, Isolated from Mine Geyser in Japan.</title>
        <authorList>
            <person name="Miyazaki K."/>
            <person name="Hase E."/>
            <person name="Tokito N."/>
        </authorList>
    </citation>
    <scope>NUCLEOTIDE SEQUENCE [LARGE SCALE GENOMIC DNA]</scope>
    <source>
        <strain evidence="17">E55-1</strain>
    </source>
</reference>
<dbReference type="GO" id="GO:0003919">
    <property type="term" value="F:FMN adenylyltransferase activity"/>
    <property type="evidence" value="ECO:0007669"/>
    <property type="project" value="UniProtKB-UniRule"/>
</dbReference>
<keyword evidence="5 14" id="KW-0808">Transferase</keyword>
<dbReference type="Gene3D" id="3.40.50.620">
    <property type="entry name" value="HUPs"/>
    <property type="match status" value="1"/>
</dbReference>
<dbReference type="NCBIfam" id="NF004161">
    <property type="entry name" value="PRK05627.1-4"/>
    <property type="match status" value="1"/>
</dbReference>
<dbReference type="Pfam" id="PF06574">
    <property type="entry name" value="FAD_syn"/>
    <property type="match status" value="1"/>
</dbReference>
<dbReference type="InterPro" id="IPR015864">
    <property type="entry name" value="FAD_synthase"/>
</dbReference>
<comment type="catalytic activity">
    <reaction evidence="13 14">
        <text>FMN + ATP + H(+) = FAD + diphosphate</text>
        <dbReference type="Rhea" id="RHEA:17237"/>
        <dbReference type="ChEBI" id="CHEBI:15378"/>
        <dbReference type="ChEBI" id="CHEBI:30616"/>
        <dbReference type="ChEBI" id="CHEBI:33019"/>
        <dbReference type="ChEBI" id="CHEBI:57692"/>
        <dbReference type="ChEBI" id="CHEBI:58210"/>
        <dbReference type="EC" id="2.7.7.2"/>
    </reaction>
</comment>
<comment type="similarity">
    <text evidence="14">Belongs to the ribF family.</text>
</comment>
<dbReference type="GO" id="GO:0005524">
    <property type="term" value="F:ATP binding"/>
    <property type="evidence" value="ECO:0007669"/>
    <property type="project" value="UniProtKB-UniRule"/>
</dbReference>
<dbReference type="FunFam" id="3.40.50.620:FF:000021">
    <property type="entry name" value="Riboflavin biosynthesis protein"/>
    <property type="match status" value="1"/>
</dbReference>
<dbReference type="EC" id="2.7.7.2" evidence="14"/>
<accession>A0A679FL39</accession>
<evidence type="ECO:0000256" key="14">
    <source>
        <dbReference type="PIRNR" id="PIRNR004491"/>
    </source>
</evidence>
<keyword evidence="17" id="KW-1185">Reference proteome</keyword>
<evidence type="ECO:0000313" key="17">
    <source>
        <dbReference type="Proteomes" id="UP000501421"/>
    </source>
</evidence>
<evidence type="ECO:0000313" key="16">
    <source>
        <dbReference type="EMBL" id="BBW96643.1"/>
    </source>
</evidence>
<dbReference type="NCBIfam" id="TIGR00083">
    <property type="entry name" value="ribF"/>
    <property type="match status" value="1"/>
</dbReference>
<feature type="domain" description="Riboflavin kinase" evidence="15">
    <location>
        <begin position="184"/>
        <end position="311"/>
    </location>
</feature>
<dbReference type="SUPFAM" id="SSF82114">
    <property type="entry name" value="Riboflavin kinase-like"/>
    <property type="match status" value="1"/>
</dbReference>
<protein>
    <recommendedName>
        <fullName evidence="14">Riboflavin biosynthesis protein</fullName>
    </recommendedName>
    <domain>
        <recommendedName>
            <fullName evidence="14">Riboflavin kinase</fullName>
            <ecNumber evidence="14">2.7.1.26</ecNumber>
        </recommendedName>
        <alternativeName>
            <fullName evidence="14">Flavokinase</fullName>
        </alternativeName>
    </domain>
    <domain>
        <recommendedName>
            <fullName evidence="14">FMN adenylyltransferase</fullName>
            <ecNumber evidence="14">2.7.7.2</ecNumber>
        </recommendedName>
        <alternativeName>
            <fullName evidence="14">FAD pyrophosphorylase</fullName>
        </alternativeName>
        <alternativeName>
            <fullName evidence="14">FAD synthase</fullName>
        </alternativeName>
    </domain>
</protein>
<evidence type="ECO:0000256" key="2">
    <source>
        <dbReference type="ARBA" id="ARBA00005201"/>
    </source>
</evidence>
<dbReference type="InterPro" id="IPR014729">
    <property type="entry name" value="Rossmann-like_a/b/a_fold"/>
</dbReference>
<keyword evidence="11" id="KW-0511">Multifunctional enzyme</keyword>
<dbReference type="NCBIfam" id="TIGR00125">
    <property type="entry name" value="cyt_tran_rel"/>
    <property type="match status" value="1"/>
</dbReference>
<dbReference type="SUPFAM" id="SSF52374">
    <property type="entry name" value="Nucleotidylyl transferase"/>
    <property type="match status" value="1"/>
</dbReference>
<dbReference type="SMART" id="SM00904">
    <property type="entry name" value="Flavokinase"/>
    <property type="match status" value="1"/>
</dbReference>
<dbReference type="InterPro" id="IPR023468">
    <property type="entry name" value="Riboflavin_kinase"/>
</dbReference>
<dbReference type="GO" id="GO:0006747">
    <property type="term" value="P:FAD biosynthetic process"/>
    <property type="evidence" value="ECO:0007669"/>
    <property type="project" value="UniProtKB-UniRule"/>
</dbReference>
<dbReference type="InterPro" id="IPR002606">
    <property type="entry name" value="Riboflavin_kinase_bac"/>
</dbReference>
<dbReference type="InterPro" id="IPR015865">
    <property type="entry name" value="Riboflavin_kinase_bac/euk"/>
</dbReference>
<keyword evidence="8 14" id="KW-0418">Kinase</keyword>
<evidence type="ECO:0000256" key="9">
    <source>
        <dbReference type="ARBA" id="ARBA00022827"/>
    </source>
</evidence>
<dbReference type="GO" id="GO:0009398">
    <property type="term" value="P:FMN biosynthetic process"/>
    <property type="evidence" value="ECO:0007669"/>
    <property type="project" value="UniProtKB-UniRule"/>
</dbReference>
<proteinExistence type="inferred from homology"/>
<dbReference type="PANTHER" id="PTHR22749">
    <property type="entry name" value="RIBOFLAVIN KINASE/FMN ADENYLYLTRANSFERASE"/>
    <property type="match status" value="1"/>
</dbReference>
<dbReference type="InterPro" id="IPR023465">
    <property type="entry name" value="Riboflavin_kinase_dom_sf"/>
</dbReference>
<dbReference type="Pfam" id="PF01687">
    <property type="entry name" value="Flavokinase"/>
    <property type="match status" value="1"/>
</dbReference>
<comment type="pathway">
    <text evidence="2 14">Cofactor biosynthesis; FMN biosynthesis; FMN from riboflavin (ATP route): step 1/1.</text>
</comment>
<evidence type="ECO:0000256" key="3">
    <source>
        <dbReference type="ARBA" id="ARBA00022630"/>
    </source>
</evidence>
<dbReference type="GO" id="GO:0008531">
    <property type="term" value="F:riboflavin kinase activity"/>
    <property type="evidence" value="ECO:0007669"/>
    <property type="project" value="UniProtKB-UniRule"/>
</dbReference>
<name>A0A679FL39_9BACL</name>
<dbReference type="CDD" id="cd02064">
    <property type="entry name" value="FAD_synthetase_N"/>
    <property type="match status" value="1"/>
</dbReference>
<dbReference type="GO" id="GO:0009231">
    <property type="term" value="P:riboflavin biosynthetic process"/>
    <property type="evidence" value="ECO:0007669"/>
    <property type="project" value="InterPro"/>
</dbReference>
<dbReference type="EMBL" id="AP022557">
    <property type="protein sequence ID" value="BBW96643.1"/>
    <property type="molecule type" value="Genomic_DNA"/>
</dbReference>
<keyword evidence="3 14" id="KW-0285">Flavoprotein</keyword>
<keyword evidence="4 14" id="KW-0288">FMN</keyword>
<evidence type="ECO:0000256" key="4">
    <source>
        <dbReference type="ARBA" id="ARBA00022643"/>
    </source>
</evidence>
<keyword evidence="6 14" id="KW-0548">Nucleotidyltransferase</keyword>
<dbReference type="FunFam" id="2.40.30.30:FF:000004">
    <property type="entry name" value="Riboflavin biosynthesis protein"/>
    <property type="match status" value="1"/>
</dbReference>
<evidence type="ECO:0000256" key="13">
    <source>
        <dbReference type="ARBA" id="ARBA00049494"/>
    </source>
</evidence>
<evidence type="ECO:0000256" key="6">
    <source>
        <dbReference type="ARBA" id="ARBA00022695"/>
    </source>
</evidence>
<evidence type="ECO:0000256" key="5">
    <source>
        <dbReference type="ARBA" id="ARBA00022679"/>
    </source>
</evidence>
<keyword evidence="10 14" id="KW-0067">ATP-binding</keyword>
<sequence>METLFLSHPHQLERQALPPAVMALGYFDGIHLGHQKVIKTAVEAAKERGYESAVMTFHPHPSVVLGKQPELRAITPLGKKERLIASLGVDRLYVVEFTPTFAALAPEQFVDEYLDGLHVKHVVAGFDFTYGRFGKGTMETMPIHARGRFGQTVIPKLVVDGEKVSSTRVRKLLESGDVDQLPRLLGRFYDLEGTVVAGERRGRTIGFPTANIALNGDYILPAVGVYAVKVTVDGNEYEGVANVGYKPTFHAAREGLPTIEVHLFHFSGDLYGQTLVVEWHRRLRSERKFASVDELAAQIARDKEEAEQYFRRFNEKTCILPEKEVF</sequence>
<organism evidence="16 17">
    <name type="scientific">Geobacillus subterraneus</name>
    <dbReference type="NCBI Taxonomy" id="129338"/>
    <lineage>
        <taxon>Bacteria</taxon>
        <taxon>Bacillati</taxon>
        <taxon>Bacillota</taxon>
        <taxon>Bacilli</taxon>
        <taxon>Bacillales</taxon>
        <taxon>Anoxybacillaceae</taxon>
        <taxon>Geobacillus</taxon>
    </lineage>
</organism>
<evidence type="ECO:0000256" key="1">
    <source>
        <dbReference type="ARBA" id="ARBA00004726"/>
    </source>
</evidence>
<evidence type="ECO:0000256" key="11">
    <source>
        <dbReference type="ARBA" id="ARBA00023268"/>
    </source>
</evidence>
<gene>
    <name evidence="16" type="primary">ribC</name>
    <name evidence="16" type="ORF">GsuE55_14760</name>
</gene>
<comment type="pathway">
    <text evidence="1 14">Cofactor biosynthesis; FAD biosynthesis; FAD from FMN: step 1/1.</text>
</comment>